<feature type="transmembrane region" description="Helical" evidence="1">
    <location>
        <begin position="89"/>
        <end position="108"/>
    </location>
</feature>
<dbReference type="Proteomes" id="UP000339690">
    <property type="component" value="Chromosome"/>
</dbReference>
<feature type="transmembrane region" description="Helical" evidence="1">
    <location>
        <begin position="34"/>
        <end position="60"/>
    </location>
</feature>
<dbReference type="EMBL" id="CP045915">
    <property type="protein sequence ID" value="QGH35982.1"/>
    <property type="molecule type" value="Genomic_DNA"/>
</dbReference>
<keyword evidence="1" id="KW-1133">Transmembrane helix</keyword>
<dbReference type="Pfam" id="PF04854">
    <property type="entry name" value="DUF624"/>
    <property type="match status" value="1"/>
</dbReference>
<proteinExistence type="predicted"/>
<gene>
    <name evidence="2" type="ORF">GI584_18840</name>
</gene>
<accession>A0A5Q2TPE5</accession>
<keyword evidence="1" id="KW-0472">Membrane</keyword>
<dbReference type="InterPro" id="IPR006938">
    <property type="entry name" value="DUF624"/>
</dbReference>
<dbReference type="RefSeq" id="WP_153792191.1">
    <property type="nucleotide sequence ID" value="NZ_CP045915.1"/>
</dbReference>
<feature type="transmembrane region" description="Helical" evidence="1">
    <location>
        <begin position="12"/>
        <end position="28"/>
    </location>
</feature>
<feature type="transmembrane region" description="Helical" evidence="1">
    <location>
        <begin position="154"/>
        <end position="179"/>
    </location>
</feature>
<evidence type="ECO:0000313" key="2">
    <source>
        <dbReference type="EMBL" id="QGH35982.1"/>
    </source>
</evidence>
<feature type="transmembrane region" description="Helical" evidence="1">
    <location>
        <begin position="185"/>
        <end position="203"/>
    </location>
</feature>
<feature type="transmembrane region" description="Helical" evidence="1">
    <location>
        <begin position="114"/>
        <end position="142"/>
    </location>
</feature>
<organism evidence="2 3">
    <name type="scientific">Gracilibacillus salitolerans</name>
    <dbReference type="NCBI Taxonomy" id="2663022"/>
    <lineage>
        <taxon>Bacteria</taxon>
        <taxon>Bacillati</taxon>
        <taxon>Bacillota</taxon>
        <taxon>Bacilli</taxon>
        <taxon>Bacillales</taxon>
        <taxon>Bacillaceae</taxon>
        <taxon>Gracilibacillus</taxon>
    </lineage>
</organism>
<reference evidence="2 3" key="1">
    <citation type="submission" date="2019-11" db="EMBL/GenBank/DDBJ databases">
        <title>Gracilibacillus salitolerans sp. nov., a moderate halophile isolated from a saline soil in northwest China.</title>
        <authorList>
            <person name="Gan L."/>
        </authorList>
    </citation>
    <scope>NUCLEOTIDE SEQUENCE [LARGE SCALE GENOMIC DNA]</scope>
    <source>
        <strain evidence="2 3">SCU50</strain>
    </source>
</reference>
<evidence type="ECO:0000313" key="3">
    <source>
        <dbReference type="Proteomes" id="UP000339690"/>
    </source>
</evidence>
<sequence length="215" mass="25336">MLIIMRKWGVMMERMIQVIYSVFIWMVRLSFLNILWILFTMLGFIIFGIGPATTSVFAVVRKWIMSSDDVPIFRTFWKSYRSEFKHSNIISLLLTFIGVLLYIHYFYLTRVDGLILNIMMFGFLSMLIIYLLVLVFIFPVIAHFHLKLIQYIKYAVILSFSFPHISFFMFVAIIAHYLIIVMFPAYLPFFSVSTLSFSIMWLAKQAFSKINSSSI</sequence>
<dbReference type="AlphaFoldDB" id="A0A5Q2TPE5"/>
<name>A0A5Q2TPE5_9BACI</name>
<protein>
    <submittedName>
        <fullName evidence="2">DUF624 domain-containing protein</fullName>
    </submittedName>
</protein>
<keyword evidence="3" id="KW-1185">Reference proteome</keyword>
<evidence type="ECO:0000256" key="1">
    <source>
        <dbReference type="SAM" id="Phobius"/>
    </source>
</evidence>
<dbReference type="KEGG" id="grc:GI584_18840"/>
<keyword evidence="1" id="KW-0812">Transmembrane</keyword>